<dbReference type="RefSeq" id="WP_020211884.1">
    <property type="nucleotide sequence ID" value="NZ_JRLX01000011.1"/>
</dbReference>
<organism evidence="4 5">
    <name type="scientific">Flavobacterium rivuli WB 3.3-2 = DSM 21788</name>
    <dbReference type="NCBI Taxonomy" id="1121895"/>
    <lineage>
        <taxon>Bacteria</taxon>
        <taxon>Pseudomonadati</taxon>
        <taxon>Bacteroidota</taxon>
        <taxon>Flavobacteriia</taxon>
        <taxon>Flavobacteriales</taxon>
        <taxon>Flavobacteriaceae</taxon>
        <taxon>Flavobacterium</taxon>
    </lineage>
</organism>
<proteinExistence type="predicted"/>
<dbReference type="EMBL" id="JRLX01000011">
    <property type="protein sequence ID" value="KGO86291.1"/>
    <property type="molecule type" value="Genomic_DNA"/>
</dbReference>
<dbReference type="Pfam" id="PF18962">
    <property type="entry name" value="Por_Secre_tail"/>
    <property type="match status" value="1"/>
</dbReference>
<feature type="signal peptide" evidence="2">
    <location>
        <begin position="1"/>
        <end position="25"/>
    </location>
</feature>
<name>A0A0A2M3W9_9FLAO</name>
<dbReference type="InterPro" id="IPR026444">
    <property type="entry name" value="Secre_tail"/>
</dbReference>
<dbReference type="NCBIfam" id="TIGR04183">
    <property type="entry name" value="Por_Secre_tail"/>
    <property type="match status" value="1"/>
</dbReference>
<keyword evidence="1 2" id="KW-0732">Signal</keyword>
<dbReference type="AlphaFoldDB" id="A0A0A2M3W9"/>
<reference evidence="4 5" key="1">
    <citation type="submission" date="2013-09" db="EMBL/GenBank/DDBJ databases">
        <authorList>
            <person name="Zeng Z."/>
            <person name="Chen C."/>
        </authorList>
    </citation>
    <scope>NUCLEOTIDE SEQUENCE [LARGE SCALE GENOMIC DNA]</scope>
    <source>
        <strain evidence="4 5">WB 3.3-2</strain>
    </source>
</reference>
<dbReference type="eggNOG" id="ENOG5030Z32">
    <property type="taxonomic scope" value="Bacteria"/>
</dbReference>
<gene>
    <name evidence="4" type="ORF">Q765_11975</name>
</gene>
<dbReference type="OrthoDB" id="5485925at2"/>
<protein>
    <recommendedName>
        <fullName evidence="3">Secretion system C-terminal sorting domain-containing protein</fullName>
    </recommendedName>
</protein>
<feature type="domain" description="Secretion system C-terminal sorting" evidence="3">
    <location>
        <begin position="203"/>
        <end position="267"/>
    </location>
</feature>
<evidence type="ECO:0000256" key="2">
    <source>
        <dbReference type="SAM" id="SignalP"/>
    </source>
</evidence>
<evidence type="ECO:0000313" key="5">
    <source>
        <dbReference type="Proteomes" id="UP000030152"/>
    </source>
</evidence>
<evidence type="ECO:0000259" key="3">
    <source>
        <dbReference type="Pfam" id="PF18962"/>
    </source>
</evidence>
<accession>A0A0A2M3W9</accession>
<feature type="chain" id="PRO_5002002691" description="Secretion system C-terminal sorting domain-containing protein" evidence="2">
    <location>
        <begin position="26"/>
        <end position="277"/>
    </location>
</feature>
<comment type="caution">
    <text evidence="4">The sequence shown here is derived from an EMBL/GenBank/DDBJ whole genome shotgun (WGS) entry which is preliminary data.</text>
</comment>
<evidence type="ECO:0000256" key="1">
    <source>
        <dbReference type="ARBA" id="ARBA00022729"/>
    </source>
</evidence>
<sequence>MKTTLHFISGLCLTAVLLFTQNISAQINYAQDFSSSNHKWTTSDFVVTDVAVCNNPYAFRAAYKNSANTATPAVTYSPSLGVSNGERVVLTYSYKVLMYDKVLPYQPAAGNNWGSLLVQYGPTQNGPWSVADNVTASNHIPSDNCAIRQVAFTPANGSNVYLKVTAGNGTDFTNQFYVYLDEVSAVQDGITITSTFAESAVKVYPNPFTDYVRVEYPGVINNLSIFNNQGQAVNVDSIGTDYSRLDLTALTRGNYTLKITGDDNTVSTINIEKKDVN</sequence>
<evidence type="ECO:0000313" key="4">
    <source>
        <dbReference type="EMBL" id="KGO86291.1"/>
    </source>
</evidence>
<dbReference type="Proteomes" id="UP000030152">
    <property type="component" value="Unassembled WGS sequence"/>
</dbReference>
<keyword evidence="5" id="KW-1185">Reference proteome</keyword>